<feature type="region of interest" description="Disordered" evidence="1">
    <location>
        <begin position="1"/>
        <end position="24"/>
    </location>
</feature>
<name>A0A1G4B5Z3_9PEZI</name>
<keyword evidence="2" id="KW-0472">Membrane</keyword>
<accession>A0A1G4B5Z3</accession>
<evidence type="ECO:0000256" key="1">
    <source>
        <dbReference type="SAM" id="MobiDB-lite"/>
    </source>
</evidence>
<keyword evidence="4" id="KW-1185">Reference proteome</keyword>
<gene>
    <name evidence="3" type="ORF">CORC01_07879</name>
</gene>
<dbReference type="GeneID" id="34561024"/>
<sequence length="52" mass="5447">MSFPSQVDRSCSATHPPVRPPVHRSPVLQGLPPFSAAAALVAFLPLLSVSIP</sequence>
<comment type="caution">
    <text evidence="3">The sequence shown here is derived from an EMBL/GenBank/DDBJ whole genome shotgun (WGS) entry which is preliminary data.</text>
</comment>
<proteinExistence type="predicted"/>
<evidence type="ECO:0000313" key="4">
    <source>
        <dbReference type="Proteomes" id="UP000176998"/>
    </source>
</evidence>
<evidence type="ECO:0000256" key="2">
    <source>
        <dbReference type="SAM" id="Phobius"/>
    </source>
</evidence>
<dbReference type="EMBL" id="MJBS01000065">
    <property type="protein sequence ID" value="OHE96733.1"/>
    <property type="molecule type" value="Genomic_DNA"/>
</dbReference>
<protein>
    <submittedName>
        <fullName evidence="3">Uncharacterized protein</fullName>
    </submittedName>
</protein>
<feature type="compositionally biased region" description="Polar residues" evidence="1">
    <location>
        <begin position="1"/>
        <end position="13"/>
    </location>
</feature>
<keyword evidence="2" id="KW-0812">Transmembrane</keyword>
<dbReference type="Proteomes" id="UP000176998">
    <property type="component" value="Unassembled WGS sequence"/>
</dbReference>
<evidence type="ECO:0000313" key="3">
    <source>
        <dbReference type="EMBL" id="OHE96733.1"/>
    </source>
</evidence>
<dbReference type="RefSeq" id="XP_022473889.1">
    <property type="nucleotide sequence ID" value="XM_022619514.1"/>
</dbReference>
<feature type="transmembrane region" description="Helical" evidence="2">
    <location>
        <begin position="31"/>
        <end position="51"/>
    </location>
</feature>
<dbReference type="AlphaFoldDB" id="A0A1G4B5Z3"/>
<keyword evidence="2" id="KW-1133">Transmembrane helix</keyword>
<organism evidence="3 4">
    <name type="scientific">Colletotrichum orchidophilum</name>
    <dbReference type="NCBI Taxonomy" id="1209926"/>
    <lineage>
        <taxon>Eukaryota</taxon>
        <taxon>Fungi</taxon>
        <taxon>Dikarya</taxon>
        <taxon>Ascomycota</taxon>
        <taxon>Pezizomycotina</taxon>
        <taxon>Sordariomycetes</taxon>
        <taxon>Hypocreomycetidae</taxon>
        <taxon>Glomerellales</taxon>
        <taxon>Glomerellaceae</taxon>
        <taxon>Colletotrichum</taxon>
    </lineage>
</organism>
<reference evidence="3 4" key="1">
    <citation type="submission" date="2016-09" db="EMBL/GenBank/DDBJ databases">
        <authorList>
            <person name="Capua I."/>
            <person name="De Benedictis P."/>
            <person name="Joannis T."/>
            <person name="Lombin L.H."/>
            <person name="Cattoli G."/>
        </authorList>
    </citation>
    <scope>NUCLEOTIDE SEQUENCE [LARGE SCALE GENOMIC DNA]</scope>
    <source>
        <strain evidence="3 4">IMI 309357</strain>
    </source>
</reference>